<keyword evidence="4 5" id="KW-0720">Serine protease</keyword>
<dbReference type="PROSITE" id="PS51892">
    <property type="entry name" value="SUBTILASE"/>
    <property type="match status" value="1"/>
</dbReference>
<dbReference type="InterPro" id="IPR000209">
    <property type="entry name" value="Peptidase_S8/S53_dom"/>
</dbReference>
<dbReference type="EMBL" id="JAOPJZ010000006">
    <property type="protein sequence ID" value="MCU4752295.1"/>
    <property type="molecule type" value="Genomic_DNA"/>
</dbReference>
<feature type="active site" description="Charge relay system" evidence="5">
    <location>
        <position position="144"/>
    </location>
</feature>
<evidence type="ECO:0000256" key="2">
    <source>
        <dbReference type="ARBA" id="ARBA00022670"/>
    </source>
</evidence>
<evidence type="ECO:0000256" key="4">
    <source>
        <dbReference type="ARBA" id="ARBA00022825"/>
    </source>
</evidence>
<dbReference type="PRINTS" id="PR00723">
    <property type="entry name" value="SUBTILISIN"/>
</dbReference>
<proteinExistence type="inferred from homology"/>
<feature type="active site" description="Charge relay system" evidence="5">
    <location>
        <position position="189"/>
    </location>
</feature>
<accession>A0AAP2Z979</accession>
<dbReference type="GO" id="GO:0004252">
    <property type="term" value="F:serine-type endopeptidase activity"/>
    <property type="evidence" value="ECO:0007669"/>
    <property type="project" value="UniProtKB-UniRule"/>
</dbReference>
<organism evidence="8 9">
    <name type="scientific">Natronosalvus hydrolyticus</name>
    <dbReference type="NCBI Taxonomy" id="2979988"/>
    <lineage>
        <taxon>Archaea</taxon>
        <taxon>Methanobacteriati</taxon>
        <taxon>Methanobacteriota</taxon>
        <taxon>Stenosarchaea group</taxon>
        <taxon>Halobacteria</taxon>
        <taxon>Halobacteriales</taxon>
        <taxon>Natrialbaceae</taxon>
        <taxon>Natronosalvus</taxon>
    </lineage>
</organism>
<keyword evidence="3 5" id="KW-0378">Hydrolase</keyword>
<dbReference type="PANTHER" id="PTHR43806:SF11">
    <property type="entry name" value="CEREVISIN-RELATED"/>
    <property type="match status" value="1"/>
</dbReference>
<dbReference type="PROSITE" id="PS00138">
    <property type="entry name" value="SUBTILASE_SER"/>
    <property type="match status" value="1"/>
</dbReference>
<evidence type="ECO:0000256" key="6">
    <source>
        <dbReference type="RuleBase" id="RU003355"/>
    </source>
</evidence>
<evidence type="ECO:0000313" key="9">
    <source>
        <dbReference type="Proteomes" id="UP001321047"/>
    </source>
</evidence>
<feature type="active site" description="Charge relay system" evidence="5">
    <location>
        <position position="397"/>
    </location>
</feature>
<dbReference type="RefSeq" id="WP_342808637.1">
    <property type="nucleotide sequence ID" value="NZ_JAOPJZ010000006.1"/>
</dbReference>
<keyword evidence="2 5" id="KW-0645">Protease</keyword>
<dbReference type="Pfam" id="PF00082">
    <property type="entry name" value="Peptidase_S8"/>
    <property type="match status" value="1"/>
</dbReference>
<dbReference type="Gene3D" id="3.40.50.200">
    <property type="entry name" value="Peptidase S8/S53 domain"/>
    <property type="match status" value="1"/>
</dbReference>
<sequence length="480" mass="50504">MIQYTDNDNSRSNRRKFLKLVGATGVGALAGSGTVAATLDLETDSLQEALVVFDTTDDVDLLADLDLAEGFLGFGHLPIGYALFTGTQLETVAGWDEVRRISPNDELEWEHDDARPDTRAKDVQEGTGLDLPYTGENAHVAVIDTGIDGAHPDLEDNLVANWHWAGEPLADEGDLWIDAGLVNTDDVGHGTHCAGSVGADGSASDGEYRGMAPDVNLTSYSANASLTVLKAVSAYDHLLRLQHAGEHRIHVASNSYGAGPGDYDPYDPLNVATWYATEAGVLVTYSAGNDGPGDDTLGQRKGAPYTLSVAATHADQSVTDFSSRGAPDGNHDRQVAYENVVDLYSGVPEDELGPLELNRPAVAAKGADVMSTLNPVQPLWALGSDDELWYGLLSGTSMSNPVAAGCAALVIDAYIENHGSAPDPMDVITTLEATADLDATSDLEDPTGTAEYTATNVGAGYVDALEAVTYAESGELVSFD</sequence>
<dbReference type="InterPro" id="IPR036852">
    <property type="entry name" value="Peptidase_S8/S53_dom_sf"/>
</dbReference>
<dbReference type="InterPro" id="IPR015500">
    <property type="entry name" value="Peptidase_S8_subtilisin-rel"/>
</dbReference>
<evidence type="ECO:0000313" key="8">
    <source>
        <dbReference type="EMBL" id="MCU4752295.1"/>
    </source>
</evidence>
<protein>
    <submittedName>
        <fullName evidence="8">S8 family serine peptidase</fullName>
    </submittedName>
</protein>
<reference evidence="8 9" key="1">
    <citation type="submission" date="2022-09" db="EMBL/GenBank/DDBJ databases">
        <title>Enrichment on poylsaccharides allowed isolation of novel metabolic and taxonomic groups of Haloarchaea.</title>
        <authorList>
            <person name="Sorokin D.Y."/>
            <person name="Elcheninov A.G."/>
            <person name="Khizhniak T.V."/>
            <person name="Kolganova T.V."/>
            <person name="Kublanov I.V."/>
        </authorList>
    </citation>
    <scope>NUCLEOTIDE SEQUENCE [LARGE SCALE GENOMIC DNA]</scope>
    <source>
        <strain evidence="8 9">AArc-curdl1</strain>
    </source>
</reference>
<comment type="similarity">
    <text evidence="1 5 6">Belongs to the peptidase S8 family.</text>
</comment>
<evidence type="ECO:0000256" key="3">
    <source>
        <dbReference type="ARBA" id="ARBA00022801"/>
    </source>
</evidence>
<keyword evidence="9" id="KW-1185">Reference proteome</keyword>
<evidence type="ECO:0000256" key="1">
    <source>
        <dbReference type="ARBA" id="ARBA00011073"/>
    </source>
</evidence>
<dbReference type="PROSITE" id="PS00137">
    <property type="entry name" value="SUBTILASE_HIS"/>
    <property type="match status" value="1"/>
</dbReference>
<gene>
    <name evidence="8" type="ORF">OB919_09895</name>
</gene>
<dbReference type="Proteomes" id="UP001321047">
    <property type="component" value="Unassembled WGS sequence"/>
</dbReference>
<evidence type="ECO:0000256" key="5">
    <source>
        <dbReference type="PROSITE-ProRule" id="PRU01240"/>
    </source>
</evidence>
<dbReference type="InterPro" id="IPR023827">
    <property type="entry name" value="Peptidase_S8_Asp-AS"/>
</dbReference>
<dbReference type="AlphaFoldDB" id="A0AAP2Z979"/>
<dbReference type="InterPro" id="IPR023828">
    <property type="entry name" value="Peptidase_S8_Ser-AS"/>
</dbReference>
<name>A0AAP2Z979_9EURY</name>
<dbReference type="InterPro" id="IPR006311">
    <property type="entry name" value="TAT_signal"/>
</dbReference>
<dbReference type="PROSITE" id="PS00136">
    <property type="entry name" value="SUBTILASE_ASP"/>
    <property type="match status" value="1"/>
</dbReference>
<dbReference type="PROSITE" id="PS51318">
    <property type="entry name" value="TAT"/>
    <property type="match status" value="1"/>
</dbReference>
<dbReference type="InterPro" id="IPR050131">
    <property type="entry name" value="Peptidase_S8_subtilisin-like"/>
</dbReference>
<dbReference type="PANTHER" id="PTHR43806">
    <property type="entry name" value="PEPTIDASE S8"/>
    <property type="match status" value="1"/>
</dbReference>
<comment type="caution">
    <text evidence="8">The sequence shown here is derived from an EMBL/GenBank/DDBJ whole genome shotgun (WGS) entry which is preliminary data.</text>
</comment>
<dbReference type="GO" id="GO:0006508">
    <property type="term" value="P:proteolysis"/>
    <property type="evidence" value="ECO:0007669"/>
    <property type="project" value="UniProtKB-KW"/>
</dbReference>
<dbReference type="SUPFAM" id="SSF52743">
    <property type="entry name" value="Subtilisin-like"/>
    <property type="match status" value="1"/>
</dbReference>
<evidence type="ECO:0000259" key="7">
    <source>
        <dbReference type="Pfam" id="PF00082"/>
    </source>
</evidence>
<dbReference type="InterPro" id="IPR022398">
    <property type="entry name" value="Peptidase_S8_His-AS"/>
</dbReference>
<feature type="domain" description="Peptidase S8/S53" evidence="7">
    <location>
        <begin position="135"/>
        <end position="435"/>
    </location>
</feature>